<dbReference type="EMBL" id="JAFKCW010000005">
    <property type="protein sequence ID" value="MBN7803192.1"/>
    <property type="molecule type" value="Genomic_DNA"/>
</dbReference>
<dbReference type="InterPro" id="IPR052173">
    <property type="entry name" value="Beta-lactam_resp_regulator"/>
</dbReference>
<evidence type="ECO:0000313" key="4">
    <source>
        <dbReference type="EMBL" id="MBN7803192.1"/>
    </source>
</evidence>
<dbReference type="Proteomes" id="UP000664698">
    <property type="component" value="Unassembled WGS sequence"/>
</dbReference>
<keyword evidence="2" id="KW-1133">Transmembrane helix</keyword>
<reference evidence="4 5" key="1">
    <citation type="submission" date="2021-03" db="EMBL/GenBank/DDBJ databases">
        <title>novel species isolated from a fishpond in China.</title>
        <authorList>
            <person name="Lu H."/>
            <person name="Cai Z."/>
        </authorList>
    </citation>
    <scope>NUCLEOTIDE SEQUENCE [LARGE SCALE GENOMIC DNA]</scope>
    <source>
        <strain evidence="4 5">JCM 31546</strain>
    </source>
</reference>
<evidence type="ECO:0000256" key="2">
    <source>
        <dbReference type="SAM" id="Phobius"/>
    </source>
</evidence>
<keyword evidence="2" id="KW-0472">Membrane</keyword>
<feature type="domain" description="Peptidase M56" evidence="3">
    <location>
        <begin position="180"/>
        <end position="273"/>
    </location>
</feature>
<feature type="region of interest" description="Disordered" evidence="1">
    <location>
        <begin position="644"/>
        <end position="675"/>
    </location>
</feature>
<dbReference type="PANTHER" id="PTHR34978">
    <property type="entry name" value="POSSIBLE SENSOR-TRANSDUCER PROTEIN BLAR"/>
    <property type="match status" value="1"/>
</dbReference>
<evidence type="ECO:0000313" key="5">
    <source>
        <dbReference type="Proteomes" id="UP000664698"/>
    </source>
</evidence>
<dbReference type="RefSeq" id="WP_206571188.1">
    <property type="nucleotide sequence ID" value="NZ_JAFKCW010000005.1"/>
</dbReference>
<keyword evidence="5" id="KW-1185">Reference proteome</keyword>
<proteinExistence type="predicted"/>
<feature type="transmembrane region" description="Helical" evidence="2">
    <location>
        <begin position="284"/>
        <end position="302"/>
    </location>
</feature>
<dbReference type="InterPro" id="IPR008756">
    <property type="entry name" value="Peptidase_M56"/>
</dbReference>
<protein>
    <recommendedName>
        <fullName evidence="3">Peptidase M56 domain-containing protein</fullName>
    </recommendedName>
</protein>
<accession>A0ABS3BV94</accession>
<dbReference type="PANTHER" id="PTHR34978:SF3">
    <property type="entry name" value="SLR0241 PROTEIN"/>
    <property type="match status" value="1"/>
</dbReference>
<evidence type="ECO:0000256" key="1">
    <source>
        <dbReference type="SAM" id="MobiDB-lite"/>
    </source>
</evidence>
<dbReference type="Pfam" id="PF05569">
    <property type="entry name" value="Peptidase_M56"/>
    <property type="match status" value="1"/>
</dbReference>
<organism evidence="4 5">
    <name type="scientific">Algoriphagus aestuariicola</name>
    <dbReference type="NCBI Taxonomy" id="1852016"/>
    <lineage>
        <taxon>Bacteria</taxon>
        <taxon>Pseudomonadati</taxon>
        <taxon>Bacteroidota</taxon>
        <taxon>Cytophagia</taxon>
        <taxon>Cytophagales</taxon>
        <taxon>Cyclobacteriaceae</taxon>
        <taxon>Algoriphagus</taxon>
    </lineage>
</organism>
<comment type="caution">
    <text evidence="4">The sequence shown here is derived from an EMBL/GenBank/DDBJ whole genome shotgun (WGS) entry which is preliminary data.</text>
</comment>
<name>A0ABS3BV94_9BACT</name>
<dbReference type="CDD" id="cd07341">
    <property type="entry name" value="M56_BlaR1_MecR1_like"/>
    <property type="match status" value="1"/>
</dbReference>
<gene>
    <name evidence="4" type="ORF">J0A67_20120</name>
</gene>
<sequence>MDYLLKSILCLLVLLLIHRVMLQREVLHRFNRFFLLAAVPGSFLIPLYTIKVPVEKTEPLVFEAALEEENEAGDYENFAGVEDVENVITGMETTTIEPQVSESQFPWQKVAWTVYMLISGLFLFRFFRNLMRLLYQIRRNPKLPYRGETLVLHTEKTPPFSFLNYIFVSRPSFEKDGISDAVFAHERCHVRERHSWDVLLVEALMVPFWFHPGLYLARHAIQLNHEFIADQAALGTTPVQEYQQLLLGILSANSSSAMVSSLNFSLTKKRMQMMNKKPNSPLRWLKLLVLVPVIGALVYFFGEKVEVQPEEAVVAEVQTPATENPVERVETNIRIISDRVVEVDGESVPIEELSKWLDEIKASQPIVRISADPGVEMGALADVQEMLRGMEMRRVIYDGQGSTGLQSEKDVYYRNATFFVEDSKGLFVRRDYGELSSEEKSYLVAPAKSPAYRTPTPEMLTSLKNAKEYAIWLNAEPISNNEVASHEADIVFYFSSFFPISERTANYPQAYKIRMFTKKGYEETFGAKSGFATPLVEDDIFYLYPLTKRVNYGRTITKSNQSPIDMYLRLYDSYASEFEGKGDDDLSEWQQAIGWQLFTELGGRYYRLSAANKKMVPRAKRPEFQYWVPLMKDGVRYYKKQNELTEEEKKQLPPPPPPPSKSEGDFDPNPSEEKQVVAAGNKWGEAKAYTIVYGSGFQSNALKEYLTRYGQFQTKAYENHGFSQKSDWEIEALRLDFDRLVRSYERLTNDERRNVQRATFPYAKIEKDGKTIYKKFADLTEQERKELSC</sequence>
<keyword evidence="2" id="KW-0812">Transmembrane</keyword>
<feature type="transmembrane region" description="Helical" evidence="2">
    <location>
        <begin position="110"/>
        <end position="127"/>
    </location>
</feature>
<evidence type="ECO:0000259" key="3">
    <source>
        <dbReference type="Pfam" id="PF05569"/>
    </source>
</evidence>